<gene>
    <name evidence="2" type="ORF">E2C01_097051</name>
</gene>
<dbReference type="SUPFAM" id="SSF56672">
    <property type="entry name" value="DNA/RNA polymerases"/>
    <property type="match status" value="1"/>
</dbReference>
<reference evidence="2 3" key="1">
    <citation type="submission" date="2019-05" db="EMBL/GenBank/DDBJ databases">
        <title>Another draft genome of Portunus trituberculatus and its Hox gene families provides insights of decapod evolution.</title>
        <authorList>
            <person name="Jeong J.-H."/>
            <person name="Song I."/>
            <person name="Kim S."/>
            <person name="Choi T."/>
            <person name="Kim D."/>
            <person name="Ryu S."/>
            <person name="Kim W."/>
        </authorList>
    </citation>
    <scope>NUCLEOTIDE SEQUENCE [LARGE SCALE GENOMIC DNA]</scope>
    <source>
        <tissue evidence="2">Muscle</tissue>
    </source>
</reference>
<dbReference type="Gene3D" id="3.30.70.270">
    <property type="match status" value="1"/>
</dbReference>
<name>A0A5B7K8Y0_PORTR</name>
<dbReference type="Proteomes" id="UP000324222">
    <property type="component" value="Unassembled WGS sequence"/>
</dbReference>
<dbReference type="InterPro" id="IPR043502">
    <property type="entry name" value="DNA/RNA_pol_sf"/>
</dbReference>
<dbReference type="Pfam" id="PF00078">
    <property type="entry name" value="RVT_1"/>
    <property type="match status" value="1"/>
</dbReference>
<dbReference type="AlphaFoldDB" id="A0A5B7K8Y0"/>
<sequence>MILPQRLQRVTSPLHPTIYAYTKGTGTVEYLTSLLNSAGQGKCTTVFLDLEKARALMRFQGHNSLPHYHEYGTSQGSAISPYLFNTLAKAFLEFPLPRSCEHITYADDITLVCTGRYHHTHSQRSLNLIDRRCHELGLKLNLNKSKAMAFGSPVPDTPLITAGTAVE</sequence>
<keyword evidence="3" id="KW-1185">Reference proteome</keyword>
<accession>A0A5B7K8Y0</accession>
<feature type="domain" description="Reverse transcriptase" evidence="1">
    <location>
        <begin position="1"/>
        <end position="166"/>
    </location>
</feature>
<evidence type="ECO:0000313" key="3">
    <source>
        <dbReference type="Proteomes" id="UP000324222"/>
    </source>
</evidence>
<dbReference type="PROSITE" id="PS50878">
    <property type="entry name" value="RT_POL"/>
    <property type="match status" value="1"/>
</dbReference>
<dbReference type="OrthoDB" id="6366904at2759"/>
<dbReference type="InterPro" id="IPR043128">
    <property type="entry name" value="Rev_trsase/Diguanyl_cyclase"/>
</dbReference>
<organism evidence="2 3">
    <name type="scientific">Portunus trituberculatus</name>
    <name type="common">Swimming crab</name>
    <name type="synonym">Neptunus trituberculatus</name>
    <dbReference type="NCBI Taxonomy" id="210409"/>
    <lineage>
        <taxon>Eukaryota</taxon>
        <taxon>Metazoa</taxon>
        <taxon>Ecdysozoa</taxon>
        <taxon>Arthropoda</taxon>
        <taxon>Crustacea</taxon>
        <taxon>Multicrustacea</taxon>
        <taxon>Malacostraca</taxon>
        <taxon>Eumalacostraca</taxon>
        <taxon>Eucarida</taxon>
        <taxon>Decapoda</taxon>
        <taxon>Pleocyemata</taxon>
        <taxon>Brachyura</taxon>
        <taxon>Eubrachyura</taxon>
        <taxon>Portunoidea</taxon>
        <taxon>Portunidae</taxon>
        <taxon>Portuninae</taxon>
        <taxon>Portunus</taxon>
    </lineage>
</organism>
<evidence type="ECO:0000313" key="2">
    <source>
        <dbReference type="EMBL" id="MPD01519.1"/>
    </source>
</evidence>
<dbReference type="GO" id="GO:0071897">
    <property type="term" value="P:DNA biosynthetic process"/>
    <property type="evidence" value="ECO:0007669"/>
    <property type="project" value="UniProtKB-ARBA"/>
</dbReference>
<proteinExistence type="predicted"/>
<dbReference type="InterPro" id="IPR000477">
    <property type="entry name" value="RT_dom"/>
</dbReference>
<comment type="caution">
    <text evidence="2">The sequence shown here is derived from an EMBL/GenBank/DDBJ whole genome shotgun (WGS) entry which is preliminary data.</text>
</comment>
<dbReference type="EMBL" id="VSRR010127481">
    <property type="protein sequence ID" value="MPD01519.1"/>
    <property type="molecule type" value="Genomic_DNA"/>
</dbReference>
<protein>
    <recommendedName>
        <fullName evidence="1">Reverse transcriptase domain-containing protein</fullName>
    </recommendedName>
</protein>
<evidence type="ECO:0000259" key="1">
    <source>
        <dbReference type="PROSITE" id="PS50878"/>
    </source>
</evidence>